<protein>
    <recommendedName>
        <fullName evidence="4">ABC-2 family transporter protein</fullName>
    </recommendedName>
</protein>
<dbReference type="OrthoDB" id="2004291at2"/>
<feature type="transmembrane region" description="Helical" evidence="1">
    <location>
        <begin position="44"/>
        <end position="62"/>
    </location>
</feature>
<dbReference type="Proteomes" id="UP000179284">
    <property type="component" value="Chromosome I"/>
</dbReference>
<proteinExistence type="predicted"/>
<reference evidence="3" key="1">
    <citation type="submission" date="2016-10" db="EMBL/GenBank/DDBJ databases">
        <title>The complete genome sequence of the rumen bacterium Butyrivibrio hungatei MB2003.</title>
        <authorList>
            <person name="Palevich N."/>
            <person name="Kelly W.J."/>
            <person name="Leahy S.C."/>
            <person name="Altermann E."/>
            <person name="Rakonjac J."/>
            <person name="Attwood G.T."/>
        </authorList>
    </citation>
    <scope>NUCLEOTIDE SEQUENCE [LARGE SCALE GENOMIC DNA]</scope>
    <source>
        <strain evidence="3">MB2003</strain>
    </source>
</reference>
<keyword evidence="1" id="KW-0812">Transmembrane</keyword>
<accession>A0A1D9P580</accession>
<keyword evidence="3" id="KW-1185">Reference proteome</keyword>
<feature type="transmembrane region" description="Helical" evidence="1">
    <location>
        <begin position="183"/>
        <end position="206"/>
    </location>
</feature>
<evidence type="ECO:0008006" key="4">
    <source>
        <dbReference type="Google" id="ProtNLM"/>
    </source>
</evidence>
<feature type="transmembrane region" description="Helical" evidence="1">
    <location>
        <begin position="125"/>
        <end position="144"/>
    </location>
</feature>
<dbReference type="AlphaFoldDB" id="A0A1D9P580"/>
<dbReference type="KEGG" id="bhu:bhn_I2688"/>
<evidence type="ECO:0000313" key="3">
    <source>
        <dbReference type="Proteomes" id="UP000179284"/>
    </source>
</evidence>
<name>A0A1D9P580_9FIRM</name>
<feature type="transmembrane region" description="Helical" evidence="1">
    <location>
        <begin position="151"/>
        <end position="171"/>
    </location>
</feature>
<keyword evidence="1" id="KW-1133">Transmembrane helix</keyword>
<evidence type="ECO:0000256" key="1">
    <source>
        <dbReference type="SAM" id="Phobius"/>
    </source>
</evidence>
<evidence type="ECO:0000313" key="2">
    <source>
        <dbReference type="EMBL" id="AOZ97720.1"/>
    </source>
</evidence>
<organism evidence="2 3">
    <name type="scientific">Butyrivibrio hungatei</name>
    <dbReference type="NCBI Taxonomy" id="185008"/>
    <lineage>
        <taxon>Bacteria</taxon>
        <taxon>Bacillati</taxon>
        <taxon>Bacillota</taxon>
        <taxon>Clostridia</taxon>
        <taxon>Lachnospirales</taxon>
        <taxon>Lachnospiraceae</taxon>
        <taxon>Butyrivibrio</taxon>
    </lineage>
</organism>
<sequence>MINDYKKAFKLMTLSPKFKMQIILASIFFILGVVLDVASTGATVTGGVYVFIPAISMMELFYGANESGLIKSSPIKKKTLTYFPFLVTTPYSLIVYTLLALYHAYLSRIDSPMSVVDEYAMQVKYIYALGLLVLLLLVYSAACYKGFVLSTIVFVIIVIPLIGCSQSKYLFLDFFGAQDINVAIGIGYLLVLLGLVLSMAITRLFYFRDIDRLSMRGIMKNA</sequence>
<feature type="transmembrane region" description="Helical" evidence="1">
    <location>
        <begin position="20"/>
        <end position="38"/>
    </location>
</feature>
<dbReference type="EMBL" id="CP017831">
    <property type="protein sequence ID" value="AOZ97720.1"/>
    <property type="molecule type" value="Genomic_DNA"/>
</dbReference>
<dbReference type="RefSeq" id="WP_071177294.1">
    <property type="nucleotide sequence ID" value="NZ_CP017831.1"/>
</dbReference>
<keyword evidence="1" id="KW-0472">Membrane</keyword>
<feature type="transmembrane region" description="Helical" evidence="1">
    <location>
        <begin position="82"/>
        <end position="105"/>
    </location>
</feature>
<gene>
    <name evidence="2" type="ORF">bhn_I2688</name>
</gene>